<keyword evidence="1" id="KW-0732">Signal</keyword>
<dbReference type="InterPro" id="IPR025049">
    <property type="entry name" value="Mfa-like_1"/>
</dbReference>
<dbReference type="AlphaFoldDB" id="A0A0I9S5I3"/>
<proteinExistence type="predicted"/>
<sequence>MMNHNMKVHWLLALPAMLLAVGCGESALPEEGTDEEERVELQVSPQVALTRSAIQGTDAATDGAEMGSIAVYASNATTNNATNNYGLYAYSGGSWSNSGTDKIYLSAEEANIYAHYPAYKPGTGGALATTGTALKVNGSGQVTANSTVNISVFPGTESAAIDALTDNSGSSTALLTALGEVDYMYADQTSTPKASYKKGVSAKDGKVTLSMKHALAMVSFRVYADHTYKNTGALTKLVLKNVNSATILNNGGTNPTMKISDGTITPGSSPAAVTYTRGISNYTLQKATTDADNARTTAQNASKKVSILVLPESTQDKTNVEVTLKIDGQDYAVSLGNAATNAWKAGENYLYTVKLSGKELSITNVTVAQWSAKTGGDLNIQ</sequence>
<name>A0A0I9S5I3_BACFG</name>
<dbReference type="Gene3D" id="2.60.40.2630">
    <property type="match status" value="1"/>
</dbReference>
<dbReference type="CDD" id="cd13121">
    <property type="entry name" value="BF2867_like_C"/>
    <property type="match status" value="1"/>
</dbReference>
<dbReference type="EMBL" id="JMZZ02000225">
    <property type="protein sequence ID" value="KFX72716.1"/>
    <property type="molecule type" value="Genomic_DNA"/>
</dbReference>
<dbReference type="InterPro" id="IPR042278">
    <property type="entry name" value="Mfa-like_1_N"/>
</dbReference>
<dbReference type="RefSeq" id="WP_044301835.1">
    <property type="nucleotide sequence ID" value="NZ_CABJEQ010000011.1"/>
</dbReference>
<dbReference type="PROSITE" id="PS51257">
    <property type="entry name" value="PROKAR_LIPOPROTEIN"/>
    <property type="match status" value="1"/>
</dbReference>
<gene>
    <name evidence="2" type="ORF">EE52_0220395</name>
</gene>
<reference evidence="2" key="1">
    <citation type="book" date="2014" name="THE 24TH EUROPEAN CONGRESS OF CLINICAL MICROBIOLOGY AND INFECTIOUS DISEASES" publisher="ECCMID 2014" city="Barcelona, Spain">
        <title>Identification of resistance genes in three multidrug-resistant Bacteroides fragilis isolates by whole genome sequencing.</title>
        <editorList>
            <person name="Unknown"/>
            <person name="A."/>
        </editorList>
        <authorList>
            <person name="Sydenham T.V."/>
            <person name="Hasman H."/>
            <person name="Wang M."/>
            <person name="Soki J."/>
            <person name="Nagy E."/>
            <person name="Justesen U.S."/>
        </authorList>
    </citation>
    <scope>NUCLEOTIDE SEQUENCE</scope>
    <source>
        <strain evidence="2">DCMOUH0018B</strain>
    </source>
</reference>
<feature type="chain" id="PRO_5044366354" evidence="1">
    <location>
        <begin position="28"/>
        <end position="381"/>
    </location>
</feature>
<feature type="signal peptide" evidence="1">
    <location>
        <begin position="1"/>
        <end position="27"/>
    </location>
</feature>
<organism evidence="2">
    <name type="scientific">Bacteroides fragilis</name>
    <dbReference type="NCBI Taxonomy" id="817"/>
    <lineage>
        <taxon>Bacteria</taxon>
        <taxon>Pseudomonadati</taxon>
        <taxon>Bacteroidota</taxon>
        <taxon>Bacteroidia</taxon>
        <taxon>Bacteroidales</taxon>
        <taxon>Bacteroidaceae</taxon>
        <taxon>Bacteroides</taxon>
    </lineage>
</organism>
<evidence type="ECO:0000313" key="2">
    <source>
        <dbReference type="EMBL" id="KFX72716.1"/>
    </source>
</evidence>
<evidence type="ECO:0000256" key="1">
    <source>
        <dbReference type="SAM" id="SignalP"/>
    </source>
</evidence>
<protein>
    <submittedName>
        <fullName evidence="2">Uncharacterized protein</fullName>
    </submittedName>
</protein>
<reference evidence="2" key="2">
    <citation type="submission" date="2014-07" db="EMBL/GenBank/DDBJ databases">
        <title>Genetics and epidemiology of antimicrobial resistance in B. fragilis group.</title>
        <authorList>
            <person name="Sydenham T.V."/>
            <person name="Hasman H."/>
            <person name="Kemp M."/>
            <person name="Justesen U.S."/>
        </authorList>
    </citation>
    <scope>NUCLEOTIDE SEQUENCE [LARGE SCALE GENOMIC DNA]</scope>
    <source>
        <strain evidence="2">DCMOUH0018B</strain>
    </source>
</reference>
<dbReference type="Gene3D" id="2.60.40.2620">
    <property type="entry name" value="Fimbrillin-like"/>
    <property type="match status" value="1"/>
</dbReference>
<accession>A0A0I9S5I3</accession>
<comment type="caution">
    <text evidence="2">The sequence shown here is derived from an EMBL/GenBank/DDBJ whole genome shotgun (WGS) entry which is preliminary data.</text>
</comment>
<dbReference type="PATRIC" id="fig|817.53.peg.4212"/>
<dbReference type="Pfam" id="PF13149">
    <property type="entry name" value="Mfa_like_1"/>
    <property type="match status" value="1"/>
</dbReference>